<dbReference type="STRING" id="755732.Fluta_0063"/>
<accession>F2IAD8</accession>
<reference evidence="1 2" key="1">
    <citation type="journal article" date="2011" name="Stand. Genomic Sci.">
        <title>Complete genome sequence of the gliding freshwater bacterium Fluviicola taffensis type strain (RW262).</title>
        <authorList>
            <person name="Woyke T."/>
            <person name="Chertkov O."/>
            <person name="Lapidus A."/>
            <person name="Nolan M."/>
            <person name="Lucas S."/>
            <person name="Del Rio T.G."/>
            <person name="Tice H."/>
            <person name="Cheng J.F."/>
            <person name="Tapia R."/>
            <person name="Han C."/>
            <person name="Goodwin L."/>
            <person name="Pitluck S."/>
            <person name="Liolios K."/>
            <person name="Pagani I."/>
            <person name="Ivanova N."/>
            <person name="Huntemann M."/>
            <person name="Mavromatis K."/>
            <person name="Mikhailova N."/>
            <person name="Pati A."/>
            <person name="Chen A."/>
            <person name="Palaniappan K."/>
            <person name="Land M."/>
            <person name="Hauser L."/>
            <person name="Brambilla E.M."/>
            <person name="Rohde M."/>
            <person name="Mwirichia R."/>
            <person name="Sikorski J."/>
            <person name="Tindall B.J."/>
            <person name="Goker M."/>
            <person name="Bristow J."/>
            <person name="Eisen J.A."/>
            <person name="Markowitz V."/>
            <person name="Hugenholtz P."/>
            <person name="Klenk H.P."/>
            <person name="Kyrpides N.C."/>
        </authorList>
    </citation>
    <scope>NUCLEOTIDE SEQUENCE [LARGE SCALE GENOMIC DNA]</scope>
    <source>
        <strain evidence="2">DSM 16823 / RW262 / RW262</strain>
    </source>
</reference>
<sequence length="78" mass="9156">MYSTSTYGNRLPYIQKNVRGYSYGFNSYERDDEIKGKGNSYDYEYRMNDPRLGRFFASDSLASDGSVSDYLLFIFLRI</sequence>
<keyword evidence="2" id="KW-1185">Reference proteome</keyword>
<evidence type="ECO:0000313" key="1">
    <source>
        <dbReference type="EMBL" id="AEA42073.1"/>
    </source>
</evidence>
<dbReference type="Proteomes" id="UP000007463">
    <property type="component" value="Chromosome"/>
</dbReference>
<evidence type="ECO:0000313" key="2">
    <source>
        <dbReference type="Proteomes" id="UP000007463"/>
    </source>
</evidence>
<dbReference type="HOGENOM" id="CLU_2616836_0_0_10"/>
<organism evidence="1 2">
    <name type="scientific">Fluviicola taffensis (strain DSM 16823 / NCIMB 13979 / RW262)</name>
    <dbReference type="NCBI Taxonomy" id="755732"/>
    <lineage>
        <taxon>Bacteria</taxon>
        <taxon>Pseudomonadati</taxon>
        <taxon>Bacteroidota</taxon>
        <taxon>Flavobacteriia</taxon>
        <taxon>Flavobacteriales</taxon>
        <taxon>Crocinitomicaceae</taxon>
        <taxon>Fluviicola</taxon>
    </lineage>
</organism>
<protein>
    <recommendedName>
        <fullName evidence="3">RHS repeat-associated core domain protein</fullName>
    </recommendedName>
</protein>
<name>F2IAD8_FLUTR</name>
<dbReference type="AlphaFoldDB" id="F2IAD8"/>
<proteinExistence type="predicted"/>
<reference evidence="2" key="2">
    <citation type="submission" date="2011-02" db="EMBL/GenBank/DDBJ databases">
        <title>The complete genome of Fluviicola taffensis DSM 16823.</title>
        <authorList>
            <consortium name="US DOE Joint Genome Institute (JGI-PGF)"/>
            <person name="Lucas S."/>
            <person name="Copeland A."/>
            <person name="Lapidus A."/>
            <person name="Bruce D."/>
            <person name="Goodwin L."/>
            <person name="Pitluck S."/>
            <person name="Kyrpides N."/>
            <person name="Mavromatis K."/>
            <person name="Ivanova N."/>
            <person name="Mikhailova N."/>
            <person name="Pagani I."/>
            <person name="Chertkov O."/>
            <person name="Detter J.C."/>
            <person name="Han C."/>
            <person name="Tapia R."/>
            <person name="Land M."/>
            <person name="Hauser L."/>
            <person name="Markowitz V."/>
            <person name="Cheng J.-F."/>
            <person name="Hugenholtz P."/>
            <person name="Woyke T."/>
            <person name="Wu D."/>
            <person name="Tindall B."/>
            <person name="Pomrenke H.G."/>
            <person name="Brambilla E."/>
            <person name="Klenk H.-P."/>
            <person name="Eisen J.A."/>
        </authorList>
    </citation>
    <scope>NUCLEOTIDE SEQUENCE [LARGE SCALE GENOMIC DNA]</scope>
    <source>
        <strain evidence="2">DSM 16823 / RW262 / RW262</strain>
    </source>
</reference>
<dbReference type="KEGG" id="fte:Fluta_0063"/>
<evidence type="ECO:0008006" key="3">
    <source>
        <dbReference type="Google" id="ProtNLM"/>
    </source>
</evidence>
<dbReference type="Gene3D" id="2.180.10.10">
    <property type="entry name" value="RHS repeat-associated core"/>
    <property type="match status" value="1"/>
</dbReference>
<gene>
    <name evidence="1" type="ordered locus">Fluta_0063</name>
</gene>
<dbReference type="EMBL" id="CP002542">
    <property type="protein sequence ID" value="AEA42073.1"/>
    <property type="molecule type" value="Genomic_DNA"/>
</dbReference>